<dbReference type="AlphaFoldDB" id="A0AA35VXH7"/>
<dbReference type="Proteomes" id="UP001174909">
    <property type="component" value="Unassembled WGS sequence"/>
</dbReference>
<dbReference type="InterPro" id="IPR011322">
    <property type="entry name" value="N-reg_PII-like_a/b"/>
</dbReference>
<dbReference type="GO" id="GO:0005524">
    <property type="term" value="F:ATP binding"/>
    <property type="evidence" value="ECO:0007669"/>
    <property type="project" value="TreeGrafter"/>
</dbReference>
<dbReference type="PROSITE" id="PS00638">
    <property type="entry name" value="PII_GLNB_CTER"/>
    <property type="match status" value="1"/>
</dbReference>
<keyword evidence="1" id="KW-0597">Phosphoprotein</keyword>
<dbReference type="EMBL" id="CASHTH010000290">
    <property type="protein sequence ID" value="CAI7996957.1"/>
    <property type="molecule type" value="Genomic_DNA"/>
</dbReference>
<name>A0AA35VXH7_GEOBA</name>
<keyword evidence="4" id="KW-1185">Reference proteome</keyword>
<proteinExistence type="inferred from homology"/>
<dbReference type="PANTHER" id="PTHR30115:SF11">
    <property type="entry name" value="NITROGEN REGULATORY PROTEIN P-II HOMOLOG"/>
    <property type="match status" value="1"/>
</dbReference>
<dbReference type="InterPro" id="IPR017918">
    <property type="entry name" value="N-reg_PII_CS"/>
</dbReference>
<dbReference type="PROSITE" id="PS51343">
    <property type="entry name" value="PII_GLNB_DOM"/>
    <property type="match status" value="1"/>
</dbReference>
<feature type="modified residue" description="O-UMP-tyrosine" evidence="1">
    <location>
        <position position="54"/>
    </location>
</feature>
<organism evidence="3 4">
    <name type="scientific">Geodia barretti</name>
    <name type="common">Barrett's horny sponge</name>
    <dbReference type="NCBI Taxonomy" id="519541"/>
    <lineage>
        <taxon>Eukaryota</taxon>
        <taxon>Metazoa</taxon>
        <taxon>Porifera</taxon>
        <taxon>Demospongiae</taxon>
        <taxon>Heteroscleromorpha</taxon>
        <taxon>Tetractinellida</taxon>
        <taxon>Astrophorina</taxon>
        <taxon>Geodiidae</taxon>
        <taxon>Geodia</taxon>
    </lineage>
</organism>
<dbReference type="SUPFAM" id="SSF54913">
    <property type="entry name" value="GlnB-like"/>
    <property type="match status" value="1"/>
</dbReference>
<dbReference type="InterPro" id="IPR002187">
    <property type="entry name" value="N-reg_PII"/>
</dbReference>
<dbReference type="GO" id="GO:0030234">
    <property type="term" value="F:enzyme regulator activity"/>
    <property type="evidence" value="ECO:0007669"/>
    <property type="project" value="InterPro"/>
</dbReference>
<dbReference type="Pfam" id="PF00543">
    <property type="entry name" value="P-II"/>
    <property type="match status" value="1"/>
</dbReference>
<evidence type="ECO:0000313" key="3">
    <source>
        <dbReference type="EMBL" id="CAI7996957.1"/>
    </source>
</evidence>
<dbReference type="PRINTS" id="PR00340">
    <property type="entry name" value="PIIGLNB"/>
</dbReference>
<dbReference type="Gene3D" id="3.30.70.120">
    <property type="match status" value="1"/>
</dbReference>
<sequence length="115" mass="12205">MNKIEAIIRPEKLNDVKDALADAGVLGINVAHVTGRGAQKGIEVGGPRGVAGSYVVDMLPKVKLETVVKEEDTQMAIDIIIEKSRTGNIGDGKIFISPVANAIRIRTSEEGEIAL</sequence>
<evidence type="ECO:0000313" key="4">
    <source>
        <dbReference type="Proteomes" id="UP001174909"/>
    </source>
</evidence>
<dbReference type="SMART" id="SM00938">
    <property type="entry name" value="P-II"/>
    <property type="match status" value="1"/>
</dbReference>
<dbReference type="PANTHER" id="PTHR30115">
    <property type="entry name" value="NITROGEN REGULATORY PROTEIN P-II"/>
    <property type="match status" value="1"/>
</dbReference>
<reference evidence="3" key="1">
    <citation type="submission" date="2023-03" db="EMBL/GenBank/DDBJ databases">
        <authorList>
            <person name="Steffen K."/>
            <person name="Cardenas P."/>
        </authorList>
    </citation>
    <scope>NUCLEOTIDE SEQUENCE</scope>
</reference>
<dbReference type="GO" id="GO:0006808">
    <property type="term" value="P:regulation of nitrogen utilization"/>
    <property type="evidence" value="ECO:0007669"/>
    <property type="project" value="InterPro"/>
</dbReference>
<comment type="caution">
    <text evidence="3">The sequence shown here is derived from an EMBL/GenBank/DDBJ whole genome shotgun (WGS) entry which is preliminary data.</text>
</comment>
<accession>A0AA35VXH7</accession>
<dbReference type="GO" id="GO:0005829">
    <property type="term" value="C:cytosol"/>
    <property type="evidence" value="ECO:0007669"/>
    <property type="project" value="TreeGrafter"/>
</dbReference>
<evidence type="ECO:0000256" key="2">
    <source>
        <dbReference type="RuleBase" id="RU003936"/>
    </source>
</evidence>
<dbReference type="InterPro" id="IPR015867">
    <property type="entry name" value="N-reg_PII/ATP_PRibTrfase_C"/>
</dbReference>
<comment type="similarity">
    <text evidence="2">Belongs to the P(II) protein family.</text>
</comment>
<gene>
    <name evidence="3" type="ORF">GBAR_LOCUS2009</name>
</gene>
<protein>
    <submittedName>
        <fullName evidence="3">Uncharacterized nitrogen regulatory PII-like protein MJ0059</fullName>
    </submittedName>
</protein>
<evidence type="ECO:0000256" key="1">
    <source>
        <dbReference type="PIRSR" id="PIRSR602187-50"/>
    </source>
</evidence>